<sequence length="271" mass="30962">MHIPCLNLVRPYDIYGTIRETMDAGEVYGATCTVSIKHDYSLLGSLSKAVCSFVDGEDEYEGSNLDAFAKDAREALNPFCLKLNGNRVCRSLLEHDAIRLKWEDLLPAMRSKYSGDWIDGQLQAMDKRVRDSDGLCLSICRHFIFAEWFMSNVFDIEFTDDYGTREWTDYGFGIPITLRQECFLEKKGDKQTLTMGGTANLESGYANTGVLRSDYKKESGQPVIFEQHTVWKGENLSLLPDSIESLYTLSVRGKIFRRIMIELKFKESHEH</sequence>
<dbReference type="Proteomes" id="UP000027442">
    <property type="component" value="Unassembled WGS sequence"/>
</dbReference>
<keyword evidence="2" id="KW-1185">Reference proteome</keyword>
<reference evidence="1 2" key="1">
    <citation type="submission" date="2013-08" db="EMBL/GenBank/DDBJ databases">
        <authorList>
            <person name="Weinstock G."/>
            <person name="Sodergren E."/>
            <person name="Wylie T."/>
            <person name="Fulton L."/>
            <person name="Fulton R."/>
            <person name="Fronick C."/>
            <person name="O'Laughlin M."/>
            <person name="Godfrey J."/>
            <person name="Miner T."/>
            <person name="Herter B."/>
            <person name="Appelbaum E."/>
            <person name="Cordes M."/>
            <person name="Lek S."/>
            <person name="Wollam A."/>
            <person name="Pepin K.H."/>
            <person name="Palsikar V.B."/>
            <person name="Mitreva M."/>
            <person name="Wilson R.K."/>
        </authorList>
    </citation>
    <scope>NUCLEOTIDE SEQUENCE [LARGE SCALE GENOMIC DNA]</scope>
    <source>
        <strain evidence="1 2">ATCC 15930</strain>
    </source>
</reference>
<dbReference type="EMBL" id="JNGW01000056">
    <property type="protein sequence ID" value="KDR52564.1"/>
    <property type="molecule type" value="Genomic_DNA"/>
</dbReference>
<dbReference type="HOGENOM" id="CLU_1137247_0_0_10"/>
<proteinExistence type="predicted"/>
<comment type="caution">
    <text evidence="1">The sequence shown here is derived from an EMBL/GenBank/DDBJ whole genome shotgun (WGS) entry which is preliminary data.</text>
</comment>
<evidence type="ECO:0000313" key="1">
    <source>
        <dbReference type="EMBL" id="KDR52564.1"/>
    </source>
</evidence>
<gene>
    <name evidence="1" type="ORF">HMPREF1991_01359</name>
</gene>
<dbReference type="AlphaFoldDB" id="A0A069QKJ9"/>
<name>A0A069QKJ9_HOYLO</name>
<evidence type="ECO:0000313" key="2">
    <source>
        <dbReference type="Proteomes" id="UP000027442"/>
    </source>
</evidence>
<dbReference type="PATRIC" id="fig|1122985.7.peg.1414"/>
<accession>A0A069QKJ9</accession>
<dbReference type="RefSeq" id="WP_018968367.1">
    <property type="nucleotide sequence ID" value="NZ_KB899227.1"/>
</dbReference>
<protein>
    <submittedName>
        <fullName evidence="1">Uncharacterized protein</fullName>
    </submittedName>
</protein>
<organism evidence="1 2">
    <name type="scientific">Hoylesella loescheii DSM 19665 = JCM 12249 = ATCC 15930</name>
    <dbReference type="NCBI Taxonomy" id="1122985"/>
    <lineage>
        <taxon>Bacteria</taxon>
        <taxon>Pseudomonadati</taxon>
        <taxon>Bacteroidota</taxon>
        <taxon>Bacteroidia</taxon>
        <taxon>Bacteroidales</taxon>
        <taxon>Prevotellaceae</taxon>
        <taxon>Hoylesella</taxon>
    </lineage>
</organism>